<organism evidence="3 4">
    <name type="scientific">Natrarchaeobaculum sulfurireducens</name>
    <dbReference type="NCBI Taxonomy" id="2044521"/>
    <lineage>
        <taxon>Archaea</taxon>
        <taxon>Methanobacteriati</taxon>
        <taxon>Methanobacteriota</taxon>
        <taxon>Stenosarchaea group</taxon>
        <taxon>Halobacteria</taxon>
        <taxon>Halobacteriales</taxon>
        <taxon>Natrialbaceae</taxon>
        <taxon>Natrarchaeobaculum</taxon>
    </lineage>
</organism>
<reference evidence="4" key="1">
    <citation type="submission" date="2017-10" db="EMBL/GenBank/DDBJ databases">
        <title>Phenotypic and genomic properties of facultatively anaerobic sulfur-reducing natronoarchaea from hypersaline soda lakes.</title>
        <authorList>
            <person name="Sorokin D.Y."/>
            <person name="Kublanov I.V."/>
            <person name="Roman P."/>
            <person name="Sinninghe Damste J.S."/>
            <person name="Golyshin P.N."/>
            <person name="Rojo D."/>
            <person name="Ciordia S."/>
            <person name="Mena Md.C."/>
            <person name="Ferrer M."/>
            <person name="Messina E."/>
            <person name="Smedile F."/>
            <person name="La Spada G."/>
            <person name="La Cono V."/>
            <person name="Yakimov M.M."/>
        </authorList>
    </citation>
    <scope>NUCLEOTIDE SEQUENCE [LARGE SCALE GENOMIC DNA]</scope>
    <source>
        <strain evidence="4">AArc1</strain>
    </source>
</reference>
<feature type="domain" description="Redoxin" evidence="2">
    <location>
        <begin position="26"/>
        <end position="164"/>
    </location>
</feature>
<proteinExistence type="predicted"/>
<evidence type="ECO:0000313" key="4">
    <source>
        <dbReference type="Proteomes" id="UP000258707"/>
    </source>
</evidence>
<dbReference type="Gene3D" id="3.40.30.10">
    <property type="entry name" value="Glutaredoxin"/>
    <property type="match status" value="1"/>
</dbReference>
<name>A0A346PHF5_9EURY</name>
<dbReference type="PANTHER" id="PTHR42852">
    <property type="entry name" value="THIOL:DISULFIDE INTERCHANGE PROTEIN DSBE"/>
    <property type="match status" value="1"/>
</dbReference>
<gene>
    <name evidence="3" type="ORF">AArc1_2637</name>
</gene>
<dbReference type="SUPFAM" id="SSF52833">
    <property type="entry name" value="Thioredoxin-like"/>
    <property type="match status" value="1"/>
</dbReference>
<dbReference type="InterPro" id="IPR036249">
    <property type="entry name" value="Thioredoxin-like_sf"/>
</dbReference>
<dbReference type="InterPro" id="IPR050553">
    <property type="entry name" value="Thioredoxin_ResA/DsbE_sf"/>
</dbReference>
<dbReference type="InterPro" id="IPR013740">
    <property type="entry name" value="Redoxin"/>
</dbReference>
<dbReference type="GO" id="GO:0016491">
    <property type="term" value="F:oxidoreductase activity"/>
    <property type="evidence" value="ECO:0007669"/>
    <property type="project" value="InterPro"/>
</dbReference>
<keyword evidence="3" id="KW-0413">Isomerase</keyword>
<sequence>MATAGCLEADTGDEPAAGSDDEPDGPPFELTTVDAPGSEAGTTTVPASDRSLLVNFTRTGCPTSESLLENVDDAADRLGAARDLEPNDSLAVLSVTDTTFGSDESADELADWWTSHDGNWPLGIDEDGALTDHYDVGGFPVLVVIDADGAVRWHETDATATDSIVDGVADALED</sequence>
<dbReference type="GO" id="GO:0016853">
    <property type="term" value="F:isomerase activity"/>
    <property type="evidence" value="ECO:0007669"/>
    <property type="project" value="UniProtKB-KW"/>
</dbReference>
<dbReference type="Proteomes" id="UP000258707">
    <property type="component" value="Chromosome"/>
</dbReference>
<dbReference type="Pfam" id="PF08534">
    <property type="entry name" value="Redoxin"/>
    <property type="match status" value="1"/>
</dbReference>
<dbReference type="EMBL" id="CP024047">
    <property type="protein sequence ID" value="AXR78950.1"/>
    <property type="molecule type" value="Genomic_DNA"/>
</dbReference>
<protein>
    <submittedName>
        <fullName evidence="3">Thiol-disulfide isomerase</fullName>
    </submittedName>
</protein>
<dbReference type="PANTHER" id="PTHR42852:SF13">
    <property type="entry name" value="PROTEIN DIPZ"/>
    <property type="match status" value="1"/>
</dbReference>
<evidence type="ECO:0000256" key="1">
    <source>
        <dbReference type="SAM" id="MobiDB-lite"/>
    </source>
</evidence>
<evidence type="ECO:0000313" key="3">
    <source>
        <dbReference type="EMBL" id="AXR78950.1"/>
    </source>
</evidence>
<feature type="region of interest" description="Disordered" evidence="1">
    <location>
        <begin position="1"/>
        <end position="46"/>
    </location>
</feature>
<evidence type="ECO:0000259" key="2">
    <source>
        <dbReference type="Pfam" id="PF08534"/>
    </source>
</evidence>
<dbReference type="KEGG" id="nan:AArc1_2637"/>
<dbReference type="AlphaFoldDB" id="A0A346PHF5"/>
<accession>A0A346PHF5</accession>